<dbReference type="PROSITE" id="PS51679">
    <property type="entry name" value="SAM_MT_C5"/>
    <property type="match status" value="1"/>
</dbReference>
<evidence type="ECO:0000256" key="4">
    <source>
        <dbReference type="PROSITE-ProRule" id="PRU01016"/>
    </source>
</evidence>
<protein>
    <submittedName>
        <fullName evidence="5">DNMT2 protein</fullName>
    </submittedName>
</protein>
<evidence type="ECO:0000256" key="3">
    <source>
        <dbReference type="ARBA" id="ARBA00022691"/>
    </source>
</evidence>
<evidence type="ECO:0000256" key="1">
    <source>
        <dbReference type="ARBA" id="ARBA00022603"/>
    </source>
</evidence>
<name>A0A812RN00_9DINO</name>
<dbReference type="PANTHER" id="PTHR46098">
    <property type="entry name" value="TRNA (CYTOSINE(38)-C(5))-METHYLTRANSFERASE"/>
    <property type="match status" value="1"/>
</dbReference>
<evidence type="ECO:0000313" key="5">
    <source>
        <dbReference type="EMBL" id="CAE7447216.1"/>
    </source>
</evidence>
<dbReference type="Gene3D" id="3.90.120.10">
    <property type="entry name" value="DNA Methylase, subunit A, domain 2"/>
    <property type="match status" value="1"/>
</dbReference>
<accession>A0A812RN00</accession>
<feature type="active site" evidence="4">
    <location>
        <position position="171"/>
    </location>
</feature>
<gene>
    <name evidence="5" type="primary">DNMT2</name>
    <name evidence="5" type="ORF">SNEC2469_LOCUS12345</name>
</gene>
<proteinExistence type="inferred from homology"/>
<dbReference type="GO" id="GO:0008168">
    <property type="term" value="F:methyltransferase activity"/>
    <property type="evidence" value="ECO:0007669"/>
    <property type="project" value="UniProtKB-KW"/>
</dbReference>
<evidence type="ECO:0000313" key="6">
    <source>
        <dbReference type="Proteomes" id="UP000601435"/>
    </source>
</evidence>
<evidence type="ECO:0000256" key="2">
    <source>
        <dbReference type="ARBA" id="ARBA00022679"/>
    </source>
</evidence>
<sequence>MLPHSATDRWLTRATPANSRVFRPGRQPAPCEKPTRRWKLLEVGAFVFVTLCRSPGGRRRASTPRGRALSRRALRSVFEFFSGVGGMRLSFKDAVPAREPFPTWRAFEVDEACCQAYCELYGSKYVTGVRRGELWKNKNQRGADELWRCSIDRLPDGAFDGGDLWLMSPPCQPFTRTGKQKDLEDPRCKALLRLLEALPALAHPPQALLLENIPEFRGSRAHQHVVSTLSEAGYATEEHLLSPITFGFPNTRERFYLIAVLAGQDDAAATAAADLLPDLPTLPGTATARIPVRPVEAFLEEAAPSEMLRVPEKLLEQAYRENRTLDLAGKGTTLTKTFTSSYGKAEYGGAGLSKTGPLVMEAPDFPEDGRVQRFQTLEPARWKFVRYFSPREVASLMGFPEAWELPDALSLRTQ</sequence>
<dbReference type="PRINTS" id="PR00105">
    <property type="entry name" value="C5METTRFRASE"/>
</dbReference>
<dbReference type="Proteomes" id="UP000601435">
    <property type="component" value="Unassembled WGS sequence"/>
</dbReference>
<keyword evidence="3 4" id="KW-0949">S-adenosyl-L-methionine</keyword>
<dbReference type="Pfam" id="PF00145">
    <property type="entry name" value="DNA_methylase"/>
    <property type="match status" value="1"/>
</dbReference>
<feature type="non-terminal residue" evidence="5">
    <location>
        <position position="1"/>
    </location>
</feature>
<dbReference type="EMBL" id="CAJNJA010019557">
    <property type="protein sequence ID" value="CAE7447216.1"/>
    <property type="molecule type" value="Genomic_DNA"/>
</dbReference>
<dbReference type="InterPro" id="IPR001525">
    <property type="entry name" value="C5_MeTfrase"/>
</dbReference>
<comment type="similarity">
    <text evidence="4">Belongs to the class I-like SAM-binding methyltransferase superfamily. C5-methyltransferase family.</text>
</comment>
<dbReference type="InterPro" id="IPR029063">
    <property type="entry name" value="SAM-dependent_MTases_sf"/>
</dbReference>
<dbReference type="InterPro" id="IPR050750">
    <property type="entry name" value="C5-MTase"/>
</dbReference>
<keyword evidence="1 4" id="KW-0489">Methyltransferase</keyword>
<keyword evidence="2 4" id="KW-0808">Transferase</keyword>
<comment type="caution">
    <text evidence="5">The sequence shown here is derived from an EMBL/GenBank/DDBJ whole genome shotgun (WGS) entry which is preliminary data.</text>
</comment>
<keyword evidence="6" id="KW-1185">Reference proteome</keyword>
<dbReference type="Gene3D" id="3.40.50.150">
    <property type="entry name" value="Vaccinia Virus protein VP39"/>
    <property type="match status" value="1"/>
</dbReference>
<dbReference type="SUPFAM" id="SSF53335">
    <property type="entry name" value="S-adenosyl-L-methionine-dependent methyltransferases"/>
    <property type="match status" value="1"/>
</dbReference>
<organism evidence="5 6">
    <name type="scientific">Symbiodinium necroappetens</name>
    <dbReference type="NCBI Taxonomy" id="1628268"/>
    <lineage>
        <taxon>Eukaryota</taxon>
        <taxon>Sar</taxon>
        <taxon>Alveolata</taxon>
        <taxon>Dinophyceae</taxon>
        <taxon>Suessiales</taxon>
        <taxon>Symbiodiniaceae</taxon>
        <taxon>Symbiodinium</taxon>
    </lineage>
</organism>
<dbReference type="AlphaFoldDB" id="A0A812RN00"/>
<reference evidence="5" key="1">
    <citation type="submission" date="2021-02" db="EMBL/GenBank/DDBJ databases">
        <authorList>
            <person name="Dougan E. K."/>
            <person name="Rhodes N."/>
            <person name="Thang M."/>
            <person name="Chan C."/>
        </authorList>
    </citation>
    <scope>NUCLEOTIDE SEQUENCE</scope>
</reference>
<dbReference type="GO" id="GO:0032259">
    <property type="term" value="P:methylation"/>
    <property type="evidence" value="ECO:0007669"/>
    <property type="project" value="UniProtKB-KW"/>
</dbReference>
<dbReference type="PANTHER" id="PTHR46098:SF1">
    <property type="entry name" value="TRNA (CYTOSINE(38)-C(5))-METHYLTRANSFERASE"/>
    <property type="match status" value="1"/>
</dbReference>
<dbReference type="OrthoDB" id="414133at2759"/>